<dbReference type="Proteomes" id="UP001152622">
    <property type="component" value="Chromosome 18"/>
</dbReference>
<keyword evidence="3" id="KW-1185">Reference proteome</keyword>
<proteinExistence type="predicted"/>
<dbReference type="EMBL" id="JAINUF010000018">
    <property type="protein sequence ID" value="KAJ8338581.1"/>
    <property type="molecule type" value="Genomic_DNA"/>
</dbReference>
<protein>
    <submittedName>
        <fullName evidence="2">Uncharacterized protein</fullName>
    </submittedName>
</protein>
<organism evidence="2 3">
    <name type="scientific">Synaphobranchus kaupii</name>
    <name type="common">Kaup's arrowtooth eel</name>
    <dbReference type="NCBI Taxonomy" id="118154"/>
    <lineage>
        <taxon>Eukaryota</taxon>
        <taxon>Metazoa</taxon>
        <taxon>Chordata</taxon>
        <taxon>Craniata</taxon>
        <taxon>Vertebrata</taxon>
        <taxon>Euteleostomi</taxon>
        <taxon>Actinopterygii</taxon>
        <taxon>Neopterygii</taxon>
        <taxon>Teleostei</taxon>
        <taxon>Anguilliformes</taxon>
        <taxon>Synaphobranchidae</taxon>
        <taxon>Synaphobranchus</taxon>
    </lineage>
</organism>
<feature type="region of interest" description="Disordered" evidence="1">
    <location>
        <begin position="76"/>
        <end position="95"/>
    </location>
</feature>
<comment type="caution">
    <text evidence="2">The sequence shown here is derived from an EMBL/GenBank/DDBJ whole genome shotgun (WGS) entry which is preliminary data.</text>
</comment>
<evidence type="ECO:0000313" key="3">
    <source>
        <dbReference type="Proteomes" id="UP001152622"/>
    </source>
</evidence>
<name>A0A9Q1IGD4_SYNKA</name>
<feature type="region of interest" description="Disordered" evidence="1">
    <location>
        <begin position="13"/>
        <end position="32"/>
    </location>
</feature>
<evidence type="ECO:0000313" key="2">
    <source>
        <dbReference type="EMBL" id="KAJ8338581.1"/>
    </source>
</evidence>
<reference evidence="2" key="1">
    <citation type="journal article" date="2023" name="Science">
        <title>Genome structures resolve the early diversification of teleost fishes.</title>
        <authorList>
            <person name="Parey E."/>
            <person name="Louis A."/>
            <person name="Montfort J."/>
            <person name="Bouchez O."/>
            <person name="Roques C."/>
            <person name="Iampietro C."/>
            <person name="Lluch J."/>
            <person name="Castinel A."/>
            <person name="Donnadieu C."/>
            <person name="Desvignes T."/>
            <person name="Floi Bucao C."/>
            <person name="Jouanno E."/>
            <person name="Wen M."/>
            <person name="Mejri S."/>
            <person name="Dirks R."/>
            <person name="Jansen H."/>
            <person name="Henkel C."/>
            <person name="Chen W.J."/>
            <person name="Zahm M."/>
            <person name="Cabau C."/>
            <person name="Klopp C."/>
            <person name="Thompson A.W."/>
            <person name="Robinson-Rechavi M."/>
            <person name="Braasch I."/>
            <person name="Lecointre G."/>
            <person name="Bobe J."/>
            <person name="Postlethwait J.H."/>
            <person name="Berthelot C."/>
            <person name="Roest Crollius H."/>
            <person name="Guiguen Y."/>
        </authorList>
    </citation>
    <scope>NUCLEOTIDE SEQUENCE</scope>
    <source>
        <strain evidence="2">WJC10195</strain>
    </source>
</reference>
<evidence type="ECO:0000256" key="1">
    <source>
        <dbReference type="SAM" id="MobiDB-lite"/>
    </source>
</evidence>
<accession>A0A9Q1IGD4</accession>
<sequence length="108" mass="11430">MLAFLLAEAVSRVGTDSTGAHTQPGDRHRRSVSGSLVLTDGIAFRSTPRSRHLYLVSCEPCTPGPQTGPAQVALNHGPDGRPAGILLRGPPKSSPLLVPFPPDRIPLY</sequence>
<dbReference type="AlphaFoldDB" id="A0A9Q1IGD4"/>
<gene>
    <name evidence="2" type="ORF">SKAU_G00375470</name>
</gene>